<comment type="cofactor">
    <cofactor evidence="2">
        <name>Zn(2+)</name>
        <dbReference type="ChEBI" id="CHEBI:29105"/>
    </cofactor>
    <text evidence="2">Binds 1 divalent metal cation per subunit.</text>
</comment>
<keyword evidence="6" id="KW-1185">Reference proteome</keyword>
<feature type="domain" description="SMP-30/Gluconolactonase/LRE-like region" evidence="4">
    <location>
        <begin position="48"/>
        <end position="302"/>
    </location>
</feature>
<dbReference type="PANTHER" id="PTHR10907">
    <property type="entry name" value="REGUCALCIN"/>
    <property type="match status" value="1"/>
</dbReference>
<dbReference type="Proteomes" id="UP001378592">
    <property type="component" value="Unassembled WGS sequence"/>
</dbReference>
<dbReference type="PRINTS" id="PR01790">
    <property type="entry name" value="SMP30FAMILY"/>
</dbReference>
<dbReference type="SUPFAM" id="SSF63829">
    <property type="entry name" value="Calcium-dependent phosphotriesterase"/>
    <property type="match status" value="1"/>
</dbReference>
<keyword evidence="2" id="KW-0862">Zinc</keyword>
<feature type="region of interest" description="Disordered" evidence="3">
    <location>
        <begin position="1"/>
        <end position="43"/>
    </location>
</feature>
<sequence>MAQSEKNGEPPGSKGNAAKQAASGRGSISTPRGSNSPKVTSASTPALLGESPFWVERMHALLYVDILGSEVRRLRHTDKHGESIVKFDEAITFVVPVEGKEDKFAIGQGNDIVLVTWDGHSQKPPREVLITVGQGRKNKVTVGKVDPSGRLWIGTSDHLDPEARTSSTRGGLFSLDRGRQLKKHVGDISGCYGLEWSLDGKTMFFVEPLKKTVDAFNFDAEKGELSNRRVLLDYTNKMRGEPRGLTIDEEGKLWVASFGGSQVLRVDPESGEVMKRLPVPCRDVTNVAFGGDDMEDLFVTTCSSRLEPSERNAYPGSGTTFRVTDLGVKGTRARHFVL</sequence>
<evidence type="ECO:0000256" key="3">
    <source>
        <dbReference type="SAM" id="MobiDB-lite"/>
    </source>
</evidence>
<name>A0AAN9VZ70_9ORTH</name>
<reference evidence="5 6" key="1">
    <citation type="submission" date="2024-03" db="EMBL/GenBank/DDBJ databases">
        <title>The genome assembly and annotation of the cricket Gryllus longicercus Weissman &amp; Gray.</title>
        <authorList>
            <person name="Szrajer S."/>
            <person name="Gray D."/>
            <person name="Ylla G."/>
        </authorList>
    </citation>
    <scope>NUCLEOTIDE SEQUENCE [LARGE SCALE GENOMIC DNA]</scope>
    <source>
        <strain evidence="5">DAG 2021-001</strain>
        <tissue evidence="5">Whole body minus gut</tissue>
    </source>
</reference>
<dbReference type="GO" id="GO:0019853">
    <property type="term" value="P:L-ascorbic acid biosynthetic process"/>
    <property type="evidence" value="ECO:0007669"/>
    <property type="project" value="TreeGrafter"/>
</dbReference>
<dbReference type="AlphaFoldDB" id="A0AAN9VZ70"/>
<comment type="similarity">
    <text evidence="1">Belongs to the SMP-30/CGR1 family.</text>
</comment>
<evidence type="ECO:0000313" key="6">
    <source>
        <dbReference type="Proteomes" id="UP001378592"/>
    </source>
</evidence>
<evidence type="ECO:0000313" key="5">
    <source>
        <dbReference type="EMBL" id="KAK7866859.1"/>
    </source>
</evidence>
<dbReference type="Pfam" id="PF08450">
    <property type="entry name" value="SGL"/>
    <property type="match status" value="1"/>
</dbReference>
<feature type="compositionally biased region" description="Polar residues" evidence="3">
    <location>
        <begin position="26"/>
        <end position="43"/>
    </location>
</feature>
<dbReference type="Gene3D" id="2.120.10.30">
    <property type="entry name" value="TolB, C-terminal domain"/>
    <property type="match status" value="1"/>
</dbReference>
<dbReference type="InterPro" id="IPR013658">
    <property type="entry name" value="SGL"/>
</dbReference>
<evidence type="ECO:0000256" key="1">
    <source>
        <dbReference type="ARBA" id="ARBA00008853"/>
    </source>
</evidence>
<feature type="binding site" evidence="2">
    <location>
        <position position="50"/>
    </location>
    <ligand>
        <name>a divalent metal cation</name>
        <dbReference type="ChEBI" id="CHEBI:60240"/>
    </ligand>
</feature>
<evidence type="ECO:0000259" key="4">
    <source>
        <dbReference type="Pfam" id="PF08450"/>
    </source>
</evidence>
<evidence type="ECO:0000256" key="2">
    <source>
        <dbReference type="PIRSR" id="PIRSR605511-2"/>
    </source>
</evidence>
<dbReference type="PANTHER" id="PTHR10907:SF66">
    <property type="entry name" value="MIP34848P1-RELATED"/>
    <property type="match status" value="1"/>
</dbReference>
<keyword evidence="2" id="KW-0479">Metal-binding</keyword>
<dbReference type="InterPro" id="IPR011042">
    <property type="entry name" value="6-blade_b-propeller_TolB-like"/>
</dbReference>
<accession>A0AAN9VZ70</accession>
<dbReference type="GO" id="GO:0005509">
    <property type="term" value="F:calcium ion binding"/>
    <property type="evidence" value="ECO:0007669"/>
    <property type="project" value="TreeGrafter"/>
</dbReference>
<proteinExistence type="inferred from homology"/>
<protein>
    <recommendedName>
        <fullName evidence="4">SMP-30/Gluconolactonase/LRE-like region domain-containing protein</fullName>
    </recommendedName>
</protein>
<dbReference type="EMBL" id="JAZDUA010000134">
    <property type="protein sequence ID" value="KAK7866859.1"/>
    <property type="molecule type" value="Genomic_DNA"/>
</dbReference>
<dbReference type="GO" id="GO:0004341">
    <property type="term" value="F:gluconolactonase activity"/>
    <property type="evidence" value="ECO:0007669"/>
    <property type="project" value="TreeGrafter"/>
</dbReference>
<comment type="caution">
    <text evidence="5">The sequence shown here is derived from an EMBL/GenBank/DDBJ whole genome shotgun (WGS) entry which is preliminary data.</text>
</comment>
<organism evidence="5 6">
    <name type="scientific">Gryllus longicercus</name>
    <dbReference type="NCBI Taxonomy" id="2509291"/>
    <lineage>
        <taxon>Eukaryota</taxon>
        <taxon>Metazoa</taxon>
        <taxon>Ecdysozoa</taxon>
        <taxon>Arthropoda</taxon>
        <taxon>Hexapoda</taxon>
        <taxon>Insecta</taxon>
        <taxon>Pterygota</taxon>
        <taxon>Neoptera</taxon>
        <taxon>Polyneoptera</taxon>
        <taxon>Orthoptera</taxon>
        <taxon>Ensifera</taxon>
        <taxon>Gryllidea</taxon>
        <taxon>Grylloidea</taxon>
        <taxon>Gryllidae</taxon>
        <taxon>Gryllinae</taxon>
        <taxon>Gryllus</taxon>
    </lineage>
</organism>
<gene>
    <name evidence="5" type="ORF">R5R35_006027</name>
</gene>
<dbReference type="InterPro" id="IPR005511">
    <property type="entry name" value="SMP-30"/>
</dbReference>